<dbReference type="InParanoid" id="A0A0P0Y9T4"/>
<dbReference type="PaxDb" id="39947-A0A0P0Y9T4"/>
<feature type="region of interest" description="Disordered" evidence="1">
    <location>
        <begin position="12"/>
        <end position="53"/>
    </location>
</feature>
<reference evidence="3" key="1">
    <citation type="journal article" date="2005" name="Nature">
        <title>The map-based sequence of the rice genome.</title>
        <authorList>
            <consortium name="International rice genome sequencing project (IRGSP)"/>
            <person name="Matsumoto T."/>
            <person name="Wu J."/>
            <person name="Kanamori H."/>
            <person name="Katayose Y."/>
            <person name="Fujisawa M."/>
            <person name="Namiki N."/>
            <person name="Mizuno H."/>
            <person name="Yamamoto K."/>
            <person name="Antonio B.A."/>
            <person name="Baba T."/>
            <person name="Sakata K."/>
            <person name="Nagamura Y."/>
            <person name="Aoki H."/>
            <person name="Arikawa K."/>
            <person name="Arita K."/>
            <person name="Bito T."/>
            <person name="Chiden Y."/>
            <person name="Fujitsuka N."/>
            <person name="Fukunaka R."/>
            <person name="Hamada M."/>
            <person name="Harada C."/>
            <person name="Hayashi A."/>
            <person name="Hijishita S."/>
            <person name="Honda M."/>
            <person name="Hosokawa S."/>
            <person name="Ichikawa Y."/>
            <person name="Idonuma A."/>
            <person name="Iijima M."/>
            <person name="Ikeda M."/>
            <person name="Ikeno M."/>
            <person name="Ito K."/>
            <person name="Ito S."/>
            <person name="Ito T."/>
            <person name="Ito Y."/>
            <person name="Ito Y."/>
            <person name="Iwabuchi A."/>
            <person name="Kamiya K."/>
            <person name="Karasawa W."/>
            <person name="Kurita K."/>
            <person name="Katagiri S."/>
            <person name="Kikuta A."/>
            <person name="Kobayashi H."/>
            <person name="Kobayashi N."/>
            <person name="Machita K."/>
            <person name="Maehara T."/>
            <person name="Masukawa M."/>
            <person name="Mizubayashi T."/>
            <person name="Mukai Y."/>
            <person name="Nagasaki H."/>
            <person name="Nagata Y."/>
            <person name="Naito S."/>
            <person name="Nakashima M."/>
            <person name="Nakama Y."/>
            <person name="Nakamichi Y."/>
            <person name="Nakamura M."/>
            <person name="Meguro A."/>
            <person name="Negishi M."/>
            <person name="Ohta I."/>
            <person name="Ohta T."/>
            <person name="Okamoto M."/>
            <person name="Ono N."/>
            <person name="Saji S."/>
            <person name="Sakaguchi M."/>
            <person name="Sakai K."/>
            <person name="Shibata M."/>
            <person name="Shimokawa T."/>
            <person name="Song J."/>
            <person name="Takazaki Y."/>
            <person name="Terasawa K."/>
            <person name="Tsugane M."/>
            <person name="Tsuji K."/>
            <person name="Ueda S."/>
            <person name="Waki K."/>
            <person name="Yamagata H."/>
            <person name="Yamamoto M."/>
            <person name="Yamamoto S."/>
            <person name="Yamane H."/>
            <person name="Yoshiki S."/>
            <person name="Yoshihara R."/>
            <person name="Yukawa K."/>
            <person name="Zhong H."/>
            <person name="Yano M."/>
            <person name="Yuan Q."/>
            <person name="Ouyang S."/>
            <person name="Liu J."/>
            <person name="Jones K.M."/>
            <person name="Gansberger K."/>
            <person name="Moffat K."/>
            <person name="Hill J."/>
            <person name="Bera J."/>
            <person name="Fadrosh D."/>
            <person name="Jin S."/>
            <person name="Johri S."/>
            <person name="Kim M."/>
            <person name="Overton L."/>
            <person name="Reardon M."/>
            <person name="Tsitrin T."/>
            <person name="Vuong H."/>
            <person name="Weaver B."/>
            <person name="Ciecko A."/>
            <person name="Tallon L."/>
            <person name="Jackson J."/>
            <person name="Pai G."/>
            <person name="Aken S.V."/>
            <person name="Utterback T."/>
            <person name="Reidmuller S."/>
            <person name="Feldblyum T."/>
            <person name="Hsiao J."/>
            <person name="Zismann V."/>
            <person name="Iobst S."/>
            <person name="de Vazeille A.R."/>
            <person name="Buell C.R."/>
            <person name="Ying K."/>
            <person name="Li Y."/>
            <person name="Lu T."/>
            <person name="Huang Y."/>
            <person name="Zhao Q."/>
            <person name="Feng Q."/>
            <person name="Zhang L."/>
            <person name="Zhu J."/>
            <person name="Weng Q."/>
            <person name="Mu J."/>
            <person name="Lu Y."/>
            <person name="Fan D."/>
            <person name="Liu Y."/>
            <person name="Guan J."/>
            <person name="Zhang Y."/>
            <person name="Yu S."/>
            <person name="Liu X."/>
            <person name="Zhang Y."/>
            <person name="Hong G."/>
            <person name="Han B."/>
            <person name="Choisne N."/>
            <person name="Demange N."/>
            <person name="Orjeda G."/>
            <person name="Samain S."/>
            <person name="Cattolico L."/>
            <person name="Pelletier E."/>
            <person name="Couloux A."/>
            <person name="Segurens B."/>
            <person name="Wincker P."/>
            <person name="D'Hont A."/>
            <person name="Scarpelli C."/>
            <person name="Weissenbach J."/>
            <person name="Salanoubat M."/>
            <person name="Quetier F."/>
            <person name="Yu Y."/>
            <person name="Kim H.R."/>
            <person name="Rambo T."/>
            <person name="Currie J."/>
            <person name="Collura K."/>
            <person name="Luo M."/>
            <person name="Yang T."/>
            <person name="Ammiraju J.S.S."/>
            <person name="Engler F."/>
            <person name="Soderlund C."/>
            <person name="Wing R.A."/>
            <person name="Palmer L.E."/>
            <person name="de la Bastide M."/>
            <person name="Spiegel L."/>
            <person name="Nascimento L."/>
            <person name="Zutavern T."/>
            <person name="O'Shaughnessy A."/>
            <person name="Dike S."/>
            <person name="Dedhia N."/>
            <person name="Preston R."/>
            <person name="Balija V."/>
            <person name="McCombie W.R."/>
            <person name="Chow T."/>
            <person name="Chen H."/>
            <person name="Chung M."/>
            <person name="Chen C."/>
            <person name="Shaw J."/>
            <person name="Wu H."/>
            <person name="Hsiao K."/>
            <person name="Chao Y."/>
            <person name="Chu M."/>
            <person name="Cheng C."/>
            <person name="Hour A."/>
            <person name="Lee P."/>
            <person name="Lin S."/>
            <person name="Lin Y."/>
            <person name="Liou J."/>
            <person name="Liu S."/>
            <person name="Hsing Y."/>
            <person name="Raghuvanshi S."/>
            <person name="Mohanty A."/>
            <person name="Bharti A.K."/>
            <person name="Gaur A."/>
            <person name="Gupta V."/>
            <person name="Kumar D."/>
            <person name="Ravi V."/>
            <person name="Vij S."/>
            <person name="Kapur A."/>
            <person name="Khurana P."/>
            <person name="Khurana P."/>
            <person name="Khurana J.P."/>
            <person name="Tyagi A.K."/>
            <person name="Gaikwad K."/>
            <person name="Singh A."/>
            <person name="Dalal V."/>
            <person name="Srivastava S."/>
            <person name="Dixit A."/>
            <person name="Pal A.K."/>
            <person name="Ghazi I.A."/>
            <person name="Yadav M."/>
            <person name="Pandit A."/>
            <person name="Bhargava A."/>
            <person name="Sureshbabu K."/>
            <person name="Batra K."/>
            <person name="Sharma T.R."/>
            <person name="Mohapatra T."/>
            <person name="Singh N.K."/>
            <person name="Messing J."/>
            <person name="Nelson A.B."/>
            <person name="Fuks G."/>
            <person name="Kavchok S."/>
            <person name="Keizer G."/>
            <person name="Linton E."/>
            <person name="Llaca V."/>
            <person name="Song R."/>
            <person name="Tanyolac B."/>
            <person name="Young S."/>
            <person name="Ho-Il K."/>
            <person name="Hahn J.H."/>
            <person name="Sangsakoo G."/>
            <person name="Vanavichit A."/>
            <person name="de Mattos Luiz.A.T."/>
            <person name="Zimmer P.D."/>
            <person name="Malone G."/>
            <person name="Dellagostin O."/>
            <person name="de Oliveira A.C."/>
            <person name="Bevan M."/>
            <person name="Bancroft I."/>
            <person name="Minx P."/>
            <person name="Cordum H."/>
            <person name="Wilson R."/>
            <person name="Cheng Z."/>
            <person name="Jin W."/>
            <person name="Jiang J."/>
            <person name="Leong S.A."/>
            <person name="Iwama H."/>
            <person name="Gojobori T."/>
            <person name="Itoh T."/>
            <person name="Niimura Y."/>
            <person name="Fujii Y."/>
            <person name="Habara T."/>
            <person name="Sakai H."/>
            <person name="Sato Y."/>
            <person name="Wilson G."/>
            <person name="Kumar K."/>
            <person name="McCouch S."/>
            <person name="Juretic N."/>
            <person name="Hoen D."/>
            <person name="Wright S."/>
            <person name="Bruskiewich R."/>
            <person name="Bureau T."/>
            <person name="Miyao A."/>
            <person name="Hirochika H."/>
            <person name="Nishikawa T."/>
            <person name="Kadowaki K."/>
            <person name="Sugiura M."/>
            <person name="Burr B."/>
            <person name="Sasaki T."/>
        </authorList>
    </citation>
    <scope>NUCLEOTIDE SEQUENCE [LARGE SCALE GENOMIC DNA]</scope>
    <source>
        <strain evidence="3">cv. Nipponbare</strain>
    </source>
</reference>
<gene>
    <name evidence="2" type="ordered locus">Os12g0431200</name>
    <name evidence="2" type="ORF">OSNPB_120431200</name>
</gene>
<name>A0A0P0Y9T4_ORYSJ</name>
<proteinExistence type="predicted"/>
<sequence>MLPHPLPAEVAARRREGVASPATRQGRGRYSPRPLLAAGAEASASPTARRGRGLCSPAGATSAIVSRSGVAPVGIACVRAQSWPAGLAVAAGVAQQRAWCAEMGQKRRRPVGVEDAGASRARSRAISACRRIRT</sequence>
<reference evidence="2 3" key="3">
    <citation type="journal article" date="2013" name="Rice">
        <title>Improvement of the Oryza sativa Nipponbare reference genome using next generation sequence and optical map data.</title>
        <authorList>
            <person name="Kawahara Y."/>
            <person name="de la Bastide M."/>
            <person name="Hamilton J.P."/>
            <person name="Kanamori H."/>
            <person name="McCombie W.R."/>
            <person name="Ouyang S."/>
            <person name="Schwartz D.C."/>
            <person name="Tanaka T."/>
            <person name="Wu J."/>
            <person name="Zhou S."/>
            <person name="Childs K.L."/>
            <person name="Davidson R.M."/>
            <person name="Lin H."/>
            <person name="Quesada-Ocampo L."/>
            <person name="Vaillancourt B."/>
            <person name="Sakai H."/>
            <person name="Lee S.S."/>
            <person name="Kim J."/>
            <person name="Numa H."/>
            <person name="Itoh T."/>
            <person name="Buell C.R."/>
            <person name="Matsumoto T."/>
        </authorList>
    </citation>
    <scope>NUCLEOTIDE SEQUENCE [LARGE SCALE GENOMIC DNA]</scope>
    <source>
        <strain evidence="3">cv. Nipponbare</strain>
    </source>
</reference>
<dbReference type="AlphaFoldDB" id="A0A0P0Y9T4"/>
<feature type="compositionally biased region" description="Low complexity" evidence="1">
    <location>
        <begin position="34"/>
        <end position="48"/>
    </location>
</feature>
<dbReference type="SMR" id="A0A0P0Y9T4"/>
<accession>A0A0P0Y9T4</accession>
<evidence type="ECO:0000313" key="3">
    <source>
        <dbReference type="Proteomes" id="UP000059680"/>
    </source>
</evidence>
<evidence type="ECO:0000256" key="1">
    <source>
        <dbReference type="SAM" id="MobiDB-lite"/>
    </source>
</evidence>
<evidence type="ECO:0000313" key="2">
    <source>
        <dbReference type="EMBL" id="BAT16944.1"/>
    </source>
</evidence>
<reference evidence="2 3" key="2">
    <citation type="journal article" date="2013" name="Plant Cell Physiol.">
        <title>Rice Annotation Project Database (RAP-DB): an integrative and interactive database for rice genomics.</title>
        <authorList>
            <person name="Sakai H."/>
            <person name="Lee S.S."/>
            <person name="Tanaka T."/>
            <person name="Numa H."/>
            <person name="Kim J."/>
            <person name="Kawahara Y."/>
            <person name="Wakimoto H."/>
            <person name="Yang C.C."/>
            <person name="Iwamoto M."/>
            <person name="Abe T."/>
            <person name="Yamada Y."/>
            <person name="Muto A."/>
            <person name="Inokuchi H."/>
            <person name="Ikemura T."/>
            <person name="Matsumoto T."/>
            <person name="Sasaki T."/>
            <person name="Itoh T."/>
        </authorList>
    </citation>
    <scope>NUCLEOTIDE SEQUENCE [LARGE SCALE GENOMIC DNA]</scope>
    <source>
        <strain evidence="3">cv. Nipponbare</strain>
    </source>
</reference>
<dbReference type="Proteomes" id="UP000059680">
    <property type="component" value="Chromosome 12"/>
</dbReference>
<protein>
    <submittedName>
        <fullName evidence="2">Os12g0431200 protein</fullName>
    </submittedName>
</protein>
<dbReference type="EMBL" id="AP014968">
    <property type="protein sequence ID" value="BAT16944.1"/>
    <property type="molecule type" value="Genomic_DNA"/>
</dbReference>
<keyword evidence="3" id="KW-1185">Reference proteome</keyword>
<organism evidence="2 3">
    <name type="scientific">Oryza sativa subsp. japonica</name>
    <name type="common">Rice</name>
    <dbReference type="NCBI Taxonomy" id="39947"/>
    <lineage>
        <taxon>Eukaryota</taxon>
        <taxon>Viridiplantae</taxon>
        <taxon>Streptophyta</taxon>
        <taxon>Embryophyta</taxon>
        <taxon>Tracheophyta</taxon>
        <taxon>Spermatophyta</taxon>
        <taxon>Magnoliopsida</taxon>
        <taxon>Liliopsida</taxon>
        <taxon>Poales</taxon>
        <taxon>Poaceae</taxon>
        <taxon>BOP clade</taxon>
        <taxon>Oryzoideae</taxon>
        <taxon>Oryzeae</taxon>
        <taxon>Oryzinae</taxon>
        <taxon>Oryza</taxon>
        <taxon>Oryza sativa</taxon>
    </lineage>
</organism>